<feature type="compositionally biased region" description="Basic residues" evidence="1">
    <location>
        <begin position="1"/>
        <end position="18"/>
    </location>
</feature>
<dbReference type="SMART" id="SM00530">
    <property type="entry name" value="HTH_XRE"/>
    <property type="match status" value="1"/>
</dbReference>
<evidence type="ECO:0000313" key="2">
    <source>
        <dbReference type="EMBL" id="NEW32394.1"/>
    </source>
</evidence>
<gene>
    <name evidence="2" type="ORF">GV791_07445</name>
</gene>
<dbReference type="Gene3D" id="3.30.450.180">
    <property type="match status" value="1"/>
</dbReference>
<evidence type="ECO:0000313" key="3">
    <source>
        <dbReference type="Proteomes" id="UP000471166"/>
    </source>
</evidence>
<comment type="caution">
    <text evidence="2">The sequence shown here is derived from an EMBL/GenBank/DDBJ whole genome shotgun (WGS) entry which is preliminary data.</text>
</comment>
<sequence>MNRRTGSTRRPRRGKARRTTSELPDLRRWVRQVREARGLTRAEAAGRLQVSEDLIKKIERGERSASPTVREQFITGLGMNESQARYTRELAGPPLPLPSIEELRARPVACEHHTTLRRLDERGLVGAYLDPLWNVVYASERFRSVLPELADYDDNLSQWFFHPGTTTLTAEALLVHWDAAATYMVASLRAKFGIYRHSPRARTLHEKLSAATTFRQRWTDSIEVAYGHKTVHPLQVRDRDTGEQRTIRIHLGVGAEGPPDLRFCFVYPDPCEPPSSDT</sequence>
<feature type="region of interest" description="Disordered" evidence="1">
    <location>
        <begin position="1"/>
        <end position="24"/>
    </location>
</feature>
<organism evidence="2 3">
    <name type="scientific">Nocardia cyriacigeorgica</name>
    <dbReference type="NCBI Taxonomy" id="135487"/>
    <lineage>
        <taxon>Bacteria</taxon>
        <taxon>Bacillati</taxon>
        <taxon>Actinomycetota</taxon>
        <taxon>Actinomycetes</taxon>
        <taxon>Mycobacteriales</taxon>
        <taxon>Nocardiaceae</taxon>
        <taxon>Nocardia</taxon>
    </lineage>
</organism>
<dbReference type="InterPro" id="IPR041413">
    <property type="entry name" value="MLTR_LBD"/>
</dbReference>
<dbReference type="Pfam" id="PF17765">
    <property type="entry name" value="MLTR_LBD"/>
    <property type="match status" value="1"/>
</dbReference>
<dbReference type="GeneID" id="57067645"/>
<dbReference type="Pfam" id="PF13560">
    <property type="entry name" value="HTH_31"/>
    <property type="match status" value="1"/>
</dbReference>
<dbReference type="Proteomes" id="UP000471166">
    <property type="component" value="Unassembled WGS sequence"/>
</dbReference>
<protein>
    <submittedName>
        <fullName evidence="2">Helix-turn-helix domain-containing protein</fullName>
    </submittedName>
</protein>
<dbReference type="RefSeq" id="WP_063125221.1">
    <property type="nucleotide sequence ID" value="NZ_CP026746.1"/>
</dbReference>
<proteinExistence type="predicted"/>
<dbReference type="EMBL" id="JAAGVB010000008">
    <property type="protein sequence ID" value="NEW32394.1"/>
    <property type="molecule type" value="Genomic_DNA"/>
</dbReference>
<dbReference type="PANTHER" id="PTHR35010:SF2">
    <property type="entry name" value="BLL4672 PROTEIN"/>
    <property type="match status" value="1"/>
</dbReference>
<dbReference type="CDD" id="cd00093">
    <property type="entry name" value="HTH_XRE"/>
    <property type="match status" value="1"/>
</dbReference>
<name>A0A2L2JMC5_9NOCA</name>
<dbReference type="PANTHER" id="PTHR35010">
    <property type="entry name" value="BLL4672 PROTEIN-RELATED"/>
    <property type="match status" value="1"/>
</dbReference>
<accession>A0A2L2JMC5</accession>
<evidence type="ECO:0000256" key="1">
    <source>
        <dbReference type="SAM" id="MobiDB-lite"/>
    </source>
</evidence>
<dbReference type="AlphaFoldDB" id="A0A2L2JMC5"/>
<dbReference type="SUPFAM" id="SSF47413">
    <property type="entry name" value="lambda repressor-like DNA-binding domains"/>
    <property type="match status" value="1"/>
</dbReference>
<reference evidence="2 3" key="1">
    <citation type="submission" date="2020-01" db="EMBL/GenBank/DDBJ databases">
        <title>Genetics and antimicrobial susceptibilities of Nocardia species isolated from the soil; a comparison with species isolated from humans.</title>
        <authorList>
            <person name="Carrasco G."/>
            <person name="Monzon S."/>
            <person name="Sansegundo M."/>
            <person name="Garcia E."/>
            <person name="Garrido N."/>
            <person name="Medina M.J."/>
            <person name="Villalon P."/>
            <person name="Ramirez-Arocha A.C."/>
            <person name="Jimenez P."/>
            <person name="Cuesta I."/>
            <person name="Valdezate S."/>
        </authorList>
    </citation>
    <scope>NUCLEOTIDE SEQUENCE [LARGE SCALE GENOMIC DNA]</scope>
    <source>
        <strain evidence="2 3">CNM20110626</strain>
    </source>
</reference>
<dbReference type="Gene3D" id="1.10.260.40">
    <property type="entry name" value="lambda repressor-like DNA-binding domains"/>
    <property type="match status" value="1"/>
</dbReference>
<dbReference type="PROSITE" id="PS50943">
    <property type="entry name" value="HTH_CROC1"/>
    <property type="match status" value="1"/>
</dbReference>
<dbReference type="InterPro" id="IPR001387">
    <property type="entry name" value="Cro/C1-type_HTH"/>
</dbReference>
<dbReference type="GO" id="GO:0003677">
    <property type="term" value="F:DNA binding"/>
    <property type="evidence" value="ECO:0007669"/>
    <property type="project" value="InterPro"/>
</dbReference>
<dbReference type="InterPro" id="IPR010982">
    <property type="entry name" value="Lambda_DNA-bd_dom_sf"/>
</dbReference>